<evidence type="ECO:0000313" key="2">
    <source>
        <dbReference type="Proteomes" id="UP000005753"/>
    </source>
</evidence>
<organism evidence="1 2">
    <name type="scientific">Eubacterium cellulosolvens (strain ATCC 43171 / JCM 9499 / 6)</name>
    <name type="common">Cillobacterium cellulosolvens</name>
    <dbReference type="NCBI Taxonomy" id="633697"/>
    <lineage>
        <taxon>Bacteria</taxon>
        <taxon>Bacillati</taxon>
        <taxon>Bacillota</taxon>
        <taxon>Clostridia</taxon>
        <taxon>Eubacteriales</taxon>
        <taxon>Eubacteriaceae</taxon>
        <taxon>Eubacterium</taxon>
    </lineage>
</organism>
<reference evidence="1 2" key="1">
    <citation type="submission" date="2010-08" db="EMBL/GenBank/DDBJ databases">
        <authorList>
            <consortium name="US DOE Joint Genome Institute (JGI-PGF)"/>
            <person name="Lucas S."/>
            <person name="Copeland A."/>
            <person name="Lapidus A."/>
            <person name="Cheng J.-F."/>
            <person name="Bruce D."/>
            <person name="Goodwin L."/>
            <person name="Pitluck S."/>
            <person name="Land M.L."/>
            <person name="Hauser L."/>
            <person name="Chang Y.-J."/>
            <person name="Anderson I.J."/>
            <person name="Johnson E."/>
            <person name="Mulhopadhyay B."/>
            <person name="Kyrpides N."/>
            <person name="Woyke T.J."/>
        </authorList>
    </citation>
    <scope>NUCLEOTIDE SEQUENCE [LARGE SCALE GENOMIC DNA]</scope>
    <source>
        <strain evidence="1 2">6</strain>
    </source>
</reference>
<proteinExistence type="predicted"/>
<dbReference type="Pfam" id="PF05717">
    <property type="entry name" value="TnpB_IS66"/>
    <property type="match status" value="1"/>
</dbReference>
<dbReference type="HOGENOM" id="CLU_128110_3_0_9"/>
<dbReference type="AlphaFoldDB" id="I5AXM2"/>
<dbReference type="PANTHER" id="PTHR36455:SF1">
    <property type="entry name" value="BLR8292 PROTEIN"/>
    <property type="match status" value="1"/>
</dbReference>
<dbReference type="STRING" id="633697.EubceDRAFT1_2849"/>
<protein>
    <submittedName>
        <fullName evidence="1">Transposase</fullName>
    </submittedName>
</protein>
<gene>
    <name evidence="1" type="ORF">EubceDRAFT1_2849</name>
</gene>
<dbReference type="NCBIfam" id="NF033819">
    <property type="entry name" value="IS66_TnpB"/>
    <property type="match status" value="1"/>
</dbReference>
<dbReference type="Proteomes" id="UP000005753">
    <property type="component" value="Chromosome"/>
</dbReference>
<accession>I5AXM2</accession>
<reference evidence="1 2" key="2">
    <citation type="submission" date="2012-02" db="EMBL/GenBank/DDBJ databases">
        <title>Improved High-Quality Draft sequence of Eubacterium cellulosolvens 6.</title>
        <authorList>
            <consortium name="US DOE Joint Genome Institute"/>
            <person name="Lucas S."/>
            <person name="Han J."/>
            <person name="Lapidus A."/>
            <person name="Cheng J.-F."/>
            <person name="Goodwin L."/>
            <person name="Pitluck S."/>
            <person name="Peters L."/>
            <person name="Mikhailova N."/>
            <person name="Gu W."/>
            <person name="Detter J.C."/>
            <person name="Han C."/>
            <person name="Tapia R."/>
            <person name="Land M."/>
            <person name="Hauser L."/>
            <person name="Kyrpides N."/>
            <person name="Ivanova N."/>
            <person name="Pagani I."/>
            <person name="Johnson E."/>
            <person name="Mukhopadhyay B."/>
            <person name="Anderson I."/>
            <person name="Woyke T."/>
        </authorList>
    </citation>
    <scope>NUCLEOTIDE SEQUENCE [LARGE SCALE GENOMIC DNA]</scope>
    <source>
        <strain evidence="1 2">6</strain>
    </source>
</reference>
<dbReference type="EMBL" id="CM001487">
    <property type="protein sequence ID" value="EIM58545.1"/>
    <property type="molecule type" value="Genomic_DNA"/>
</dbReference>
<name>I5AXM2_EUBC6</name>
<keyword evidence="2" id="KW-1185">Reference proteome</keyword>
<dbReference type="PANTHER" id="PTHR36455">
    <property type="match status" value="1"/>
</dbReference>
<evidence type="ECO:0000313" key="1">
    <source>
        <dbReference type="EMBL" id="EIM58545.1"/>
    </source>
</evidence>
<sequence length="70" mass="7818">MIGDISLADNIYIICGYTDMRKSIDGLCAVVKDLLDIDAENTRSLYLFCGKRNDRIKALIHEGDGFCAFI</sequence>
<dbReference type="OrthoDB" id="4956084at2"/>
<dbReference type="InterPro" id="IPR008878">
    <property type="entry name" value="Transposase_IS66_Orf2"/>
</dbReference>
<dbReference type="eggNOG" id="COG3436">
    <property type="taxonomic scope" value="Bacteria"/>
</dbReference>